<dbReference type="EMBL" id="FPJO01000006">
    <property type="protein sequence ID" value="SFX78529.1"/>
    <property type="molecule type" value="Genomic_DNA"/>
</dbReference>
<name>A0A1K1ZWL1_STRAR</name>
<organism evidence="2 3">
    <name type="scientific">Streptomyces atratus</name>
    <dbReference type="NCBI Taxonomy" id="1893"/>
    <lineage>
        <taxon>Bacteria</taxon>
        <taxon>Bacillati</taxon>
        <taxon>Actinomycetota</taxon>
        <taxon>Actinomycetes</taxon>
        <taxon>Kitasatosporales</taxon>
        <taxon>Streptomycetaceae</taxon>
        <taxon>Streptomyces</taxon>
    </lineage>
</organism>
<feature type="region of interest" description="Disordered" evidence="1">
    <location>
        <begin position="1"/>
        <end position="32"/>
    </location>
</feature>
<dbReference type="AlphaFoldDB" id="A0A1K1ZWL1"/>
<evidence type="ECO:0000313" key="2">
    <source>
        <dbReference type="EMBL" id="SFX78529.1"/>
    </source>
</evidence>
<evidence type="ECO:0000256" key="1">
    <source>
        <dbReference type="SAM" id="MobiDB-lite"/>
    </source>
</evidence>
<accession>A0A1K1ZWL1</accession>
<feature type="region of interest" description="Disordered" evidence="1">
    <location>
        <begin position="60"/>
        <end position="104"/>
    </location>
</feature>
<protein>
    <submittedName>
        <fullName evidence="2">Uncharacterized protein</fullName>
    </submittedName>
</protein>
<proteinExistence type="predicted"/>
<dbReference type="Proteomes" id="UP000181909">
    <property type="component" value="Unassembled WGS sequence"/>
</dbReference>
<evidence type="ECO:0000313" key="3">
    <source>
        <dbReference type="Proteomes" id="UP000181909"/>
    </source>
</evidence>
<sequence length="264" mass="29099">MGEVLKPNCGYNAHSGRQHGQGDAQSAARRSRQGVGHADIVVPAFTWLPLVVDKRTTWQHPRRTPGAARIRFVAQRGSSPSPQRWRRHRAEHGSSAPANRAPPSVADSWTALMPLRCRRLHSWYISLAVRDWAIRSAVCSSASEGRVRQFSMRDALDLCPPHRSATSNDLRPASFRSPVRRRARAVRAACAAEDGEAVVMRWRPLGVRRSDAVVGVRDGQFPHGPERLGAQLDRAGVVARSCTPTVPRRGAGGQEPELHCARFV</sequence>
<gene>
    <name evidence="2" type="ORF">SAMN02787144_1006142</name>
</gene>
<reference evidence="2 3" key="1">
    <citation type="submission" date="2016-11" db="EMBL/GenBank/DDBJ databases">
        <authorList>
            <person name="Jaros S."/>
            <person name="Januszkiewicz K."/>
            <person name="Wedrychowicz H."/>
        </authorList>
    </citation>
    <scope>NUCLEOTIDE SEQUENCE [LARGE SCALE GENOMIC DNA]</scope>
    <source>
        <strain evidence="2 3">OK807</strain>
    </source>
</reference>